<dbReference type="Pfam" id="PF00924">
    <property type="entry name" value="MS_channel_2nd"/>
    <property type="match status" value="1"/>
</dbReference>
<keyword evidence="6 7" id="KW-0472">Membrane</keyword>
<organism evidence="10 11">
    <name type="scientific">Ornithobacterium rhinotracheale</name>
    <dbReference type="NCBI Taxonomy" id="28251"/>
    <lineage>
        <taxon>Bacteria</taxon>
        <taxon>Pseudomonadati</taxon>
        <taxon>Bacteroidota</taxon>
        <taxon>Flavobacteriia</taxon>
        <taxon>Flavobacteriales</taxon>
        <taxon>Weeksellaceae</taxon>
        <taxon>Ornithobacterium</taxon>
    </lineage>
</organism>
<evidence type="ECO:0000256" key="2">
    <source>
        <dbReference type="ARBA" id="ARBA00008017"/>
    </source>
</evidence>
<dbReference type="EMBL" id="CP035107">
    <property type="protein sequence ID" value="QAR30755.1"/>
    <property type="molecule type" value="Genomic_DNA"/>
</dbReference>
<evidence type="ECO:0000313" key="10">
    <source>
        <dbReference type="EMBL" id="QAR30755.1"/>
    </source>
</evidence>
<dbReference type="GO" id="GO:0005886">
    <property type="term" value="C:plasma membrane"/>
    <property type="evidence" value="ECO:0007669"/>
    <property type="project" value="UniProtKB-SubCell"/>
</dbReference>
<evidence type="ECO:0000256" key="1">
    <source>
        <dbReference type="ARBA" id="ARBA00004651"/>
    </source>
</evidence>
<evidence type="ECO:0000256" key="3">
    <source>
        <dbReference type="ARBA" id="ARBA00022475"/>
    </source>
</evidence>
<dbReference type="InterPro" id="IPR045275">
    <property type="entry name" value="MscS_archaea/bacteria_type"/>
</dbReference>
<dbReference type="InterPro" id="IPR011066">
    <property type="entry name" value="MscS_channel_C_sf"/>
</dbReference>
<dbReference type="PANTHER" id="PTHR30221">
    <property type="entry name" value="SMALL-CONDUCTANCE MECHANOSENSITIVE CHANNEL"/>
    <property type="match status" value="1"/>
</dbReference>
<dbReference type="SUPFAM" id="SSF82861">
    <property type="entry name" value="Mechanosensitive channel protein MscS (YggB), transmembrane region"/>
    <property type="match status" value="1"/>
</dbReference>
<feature type="transmembrane region" description="Helical" evidence="7">
    <location>
        <begin position="103"/>
        <end position="122"/>
    </location>
</feature>
<name>A0A3R6AUD8_ORNRH</name>
<feature type="transmembrane region" description="Helical" evidence="7">
    <location>
        <begin position="35"/>
        <end position="53"/>
    </location>
</feature>
<dbReference type="GO" id="GO:0008381">
    <property type="term" value="F:mechanosensitive monoatomic ion channel activity"/>
    <property type="evidence" value="ECO:0007669"/>
    <property type="project" value="InterPro"/>
</dbReference>
<gene>
    <name evidence="10" type="ORF">EQP59_05070</name>
</gene>
<dbReference type="PANTHER" id="PTHR30221:SF1">
    <property type="entry name" value="SMALL-CONDUCTANCE MECHANOSENSITIVE CHANNEL"/>
    <property type="match status" value="1"/>
</dbReference>
<proteinExistence type="inferred from homology"/>
<dbReference type="InterPro" id="IPR023408">
    <property type="entry name" value="MscS_beta-dom_sf"/>
</dbReference>
<evidence type="ECO:0000313" key="11">
    <source>
        <dbReference type="Proteomes" id="UP000287701"/>
    </source>
</evidence>
<evidence type="ECO:0000256" key="5">
    <source>
        <dbReference type="ARBA" id="ARBA00022989"/>
    </source>
</evidence>
<evidence type="ECO:0000256" key="4">
    <source>
        <dbReference type="ARBA" id="ARBA00022692"/>
    </source>
</evidence>
<evidence type="ECO:0000259" key="8">
    <source>
        <dbReference type="Pfam" id="PF00924"/>
    </source>
</evidence>
<keyword evidence="5 7" id="KW-1133">Transmembrane helix</keyword>
<dbReference type="Gene3D" id="3.30.70.100">
    <property type="match status" value="1"/>
</dbReference>
<protein>
    <submittedName>
        <fullName evidence="10">Mechanosensitive ion channel family protein</fullName>
    </submittedName>
</protein>
<feature type="domain" description="Mechanosensitive ion channel MscS C-terminal" evidence="9">
    <location>
        <begin position="199"/>
        <end position="282"/>
    </location>
</feature>
<dbReference type="OrthoDB" id="1522493at2"/>
<feature type="transmembrane region" description="Helical" evidence="7">
    <location>
        <begin position="74"/>
        <end position="97"/>
    </location>
</feature>
<dbReference type="Pfam" id="PF21082">
    <property type="entry name" value="MS_channel_3rd"/>
    <property type="match status" value="1"/>
</dbReference>
<dbReference type="InterPro" id="IPR049278">
    <property type="entry name" value="MS_channel_C"/>
</dbReference>
<dbReference type="Gene3D" id="1.10.287.1260">
    <property type="match status" value="1"/>
</dbReference>
<comment type="subcellular location">
    <subcellularLocation>
        <location evidence="1">Cell membrane</location>
        <topology evidence="1">Multi-pass membrane protein</topology>
    </subcellularLocation>
</comment>
<feature type="domain" description="Mechanosensitive ion channel MscS" evidence="8">
    <location>
        <begin position="124"/>
        <end position="190"/>
    </location>
</feature>
<dbReference type="InterPro" id="IPR006685">
    <property type="entry name" value="MscS_channel_2nd"/>
</dbReference>
<dbReference type="InterPro" id="IPR011014">
    <property type="entry name" value="MscS_channel_TM-2"/>
</dbReference>
<keyword evidence="3" id="KW-1003">Cell membrane</keyword>
<dbReference type="Gene3D" id="2.30.30.60">
    <property type="match status" value="1"/>
</dbReference>
<evidence type="ECO:0000256" key="7">
    <source>
        <dbReference type="SAM" id="Phobius"/>
    </source>
</evidence>
<dbReference type="Proteomes" id="UP000287701">
    <property type="component" value="Chromosome"/>
</dbReference>
<evidence type="ECO:0000256" key="6">
    <source>
        <dbReference type="ARBA" id="ARBA00023136"/>
    </source>
</evidence>
<reference evidence="10 11" key="1">
    <citation type="submission" date="2019-01" db="EMBL/GenBank/DDBJ databases">
        <title>Whole Genome of Ornithobacterium rhinotracheale FARPER-174b.</title>
        <authorList>
            <person name="Tataje-Lavanda L.A."/>
            <person name="Montalvan A."/>
            <person name="Montesinos R."/>
            <person name="Zimic M."/>
            <person name="Fernandez-Sanchez M."/>
            <person name="Fernandez-Diaz M."/>
        </authorList>
    </citation>
    <scope>NUCLEOTIDE SEQUENCE [LARGE SCALE GENOMIC DNA]</scope>
    <source>
        <strain evidence="10 11">FARPER-174b</strain>
    </source>
</reference>
<dbReference type="SUPFAM" id="SSF50182">
    <property type="entry name" value="Sm-like ribonucleoproteins"/>
    <property type="match status" value="1"/>
</dbReference>
<keyword evidence="4 7" id="KW-0812">Transmembrane</keyword>
<accession>A0A3R6AUD8</accession>
<dbReference type="AlphaFoldDB" id="A0A3R6AUD8"/>
<dbReference type="InterPro" id="IPR010920">
    <property type="entry name" value="LSM_dom_sf"/>
</dbReference>
<evidence type="ECO:0000259" key="9">
    <source>
        <dbReference type="Pfam" id="PF21082"/>
    </source>
</evidence>
<sequence>MKLTNLKTNKIDFMKNYIELLDKVLKTWEHSTLNFLPNAILALLVLVLFYFLAKGAKIVSLKFYNKTFKKHIELAYLISSSFYFFFLASGVILALQILGLEKFLTKILAGAGIVGIIAGFAFKDVASNLFAGLLLKSQNPFKKDDWVTINGTYGRVTEVGWITTSIKTVPGQEVFVPNQVVYNNNFTNYSTYGMRRIILETGISYGDDLEHVKNCALDEAQKTPDAILDQPIDFYFTEIGSSTYNFQLRFWIKFETNDNYRKALSDIIMRIKKRFEQENISIAYNVTTLDFGVKGGVNLFDKQIQVKSE</sequence>
<comment type="similarity">
    <text evidence="2">Belongs to the MscS (TC 1.A.23) family.</text>
</comment>
<dbReference type="SUPFAM" id="SSF82689">
    <property type="entry name" value="Mechanosensitive channel protein MscS (YggB), C-terminal domain"/>
    <property type="match status" value="1"/>
</dbReference>